<keyword evidence="3" id="KW-1185">Reference proteome</keyword>
<dbReference type="RefSeq" id="XP_020064995.1">
    <property type="nucleotide sequence ID" value="XM_020209598.1"/>
</dbReference>
<dbReference type="EMBL" id="KV453911">
    <property type="protein sequence ID" value="ODV79873.1"/>
    <property type="molecule type" value="Genomic_DNA"/>
</dbReference>
<feature type="region of interest" description="Disordered" evidence="1">
    <location>
        <begin position="164"/>
        <end position="245"/>
    </location>
</feature>
<accession>A0A1E4SK42</accession>
<sequence length="309" mass="35202">MSASKYILGTAAIVGGVYYYDKNVQPILPRQQRQQIRHEVDRAEQKSSDLTNKLSNKIEESKKELSQKSQEFTDKIKDTTLYQKVTEHQDEAKANYRALKAPEDKNLIARGVDKYIDLVNGASGVDTKTTPYSSVSPDYEVKEKSWFGDWFKKDDDKFNQKLGEAKKEASDKKDEWISWGSKKSDEAEKQGESWSKWGSKKTDELSNDINKTYEDGKKELNKQGSKLQSNLSETKDQLSASYQEGKAAAIRNFEEAKAKVDELTTRLQKSTEPNKEEKLHQARLDLNSSLANLKSYGDDVVNEITSKFK</sequence>
<organism evidence="2 3">
    <name type="scientific">Suhomyces tanzawaensis NRRL Y-17324</name>
    <dbReference type="NCBI Taxonomy" id="984487"/>
    <lineage>
        <taxon>Eukaryota</taxon>
        <taxon>Fungi</taxon>
        <taxon>Dikarya</taxon>
        <taxon>Ascomycota</taxon>
        <taxon>Saccharomycotina</taxon>
        <taxon>Pichiomycetes</taxon>
        <taxon>Debaryomycetaceae</taxon>
        <taxon>Suhomyces</taxon>
    </lineage>
</organism>
<feature type="compositionally biased region" description="Basic and acidic residues" evidence="1">
    <location>
        <begin position="272"/>
        <end position="283"/>
    </location>
</feature>
<feature type="compositionally biased region" description="Basic and acidic residues" evidence="1">
    <location>
        <begin position="38"/>
        <end position="47"/>
    </location>
</feature>
<evidence type="ECO:0000313" key="3">
    <source>
        <dbReference type="Proteomes" id="UP000094285"/>
    </source>
</evidence>
<reference evidence="3" key="1">
    <citation type="submission" date="2016-05" db="EMBL/GenBank/DDBJ databases">
        <title>Comparative genomics of biotechnologically important yeasts.</title>
        <authorList>
            <consortium name="DOE Joint Genome Institute"/>
            <person name="Riley R."/>
            <person name="Haridas S."/>
            <person name="Wolfe K.H."/>
            <person name="Lopes M.R."/>
            <person name="Hittinger C.T."/>
            <person name="Goker M."/>
            <person name="Salamov A."/>
            <person name="Wisecaver J."/>
            <person name="Long T.M."/>
            <person name="Aerts A.L."/>
            <person name="Barry K."/>
            <person name="Choi C."/>
            <person name="Clum A."/>
            <person name="Coughlan A.Y."/>
            <person name="Deshpande S."/>
            <person name="Douglass A.P."/>
            <person name="Hanson S.J."/>
            <person name="Klenk H.-P."/>
            <person name="Labutti K."/>
            <person name="Lapidus A."/>
            <person name="Lindquist E."/>
            <person name="Lipzen A."/>
            <person name="Meier-Kolthoff J.P."/>
            <person name="Ohm R.A."/>
            <person name="Otillar R.P."/>
            <person name="Pangilinan J."/>
            <person name="Peng Y."/>
            <person name="Rokas A."/>
            <person name="Rosa C.A."/>
            <person name="Scheuner C."/>
            <person name="Sibirny A.A."/>
            <person name="Slot J.C."/>
            <person name="Stielow J.B."/>
            <person name="Sun H."/>
            <person name="Kurtzman C.P."/>
            <person name="Blackwell M."/>
            <person name="Grigoriev I.V."/>
            <person name="Jeffries T.W."/>
        </authorList>
    </citation>
    <scope>NUCLEOTIDE SEQUENCE [LARGE SCALE GENOMIC DNA]</scope>
    <source>
        <strain evidence="3">NRRL Y-17324</strain>
    </source>
</reference>
<proteinExistence type="predicted"/>
<feature type="region of interest" description="Disordered" evidence="1">
    <location>
        <begin position="261"/>
        <end position="283"/>
    </location>
</feature>
<dbReference type="Proteomes" id="UP000094285">
    <property type="component" value="Unassembled WGS sequence"/>
</dbReference>
<protein>
    <submittedName>
        <fullName evidence="2">Putative hyphal cell wall protein</fullName>
    </submittedName>
</protein>
<dbReference type="OrthoDB" id="4085621at2759"/>
<feature type="compositionally biased region" description="Basic and acidic residues" evidence="1">
    <location>
        <begin position="211"/>
        <end position="221"/>
    </location>
</feature>
<feature type="compositionally biased region" description="Basic and acidic residues" evidence="1">
    <location>
        <begin position="164"/>
        <end position="191"/>
    </location>
</feature>
<name>A0A1E4SK42_9ASCO</name>
<dbReference type="GeneID" id="30983734"/>
<evidence type="ECO:0000313" key="2">
    <source>
        <dbReference type="EMBL" id="ODV79873.1"/>
    </source>
</evidence>
<feature type="compositionally biased region" description="Basic and acidic residues" evidence="1">
    <location>
        <begin position="56"/>
        <end position="70"/>
    </location>
</feature>
<dbReference type="AlphaFoldDB" id="A0A1E4SK42"/>
<feature type="compositionally biased region" description="Polar residues" evidence="1">
    <location>
        <begin position="222"/>
        <end position="242"/>
    </location>
</feature>
<dbReference type="STRING" id="984487.A0A1E4SK42"/>
<evidence type="ECO:0000256" key="1">
    <source>
        <dbReference type="SAM" id="MobiDB-lite"/>
    </source>
</evidence>
<feature type="region of interest" description="Disordered" evidence="1">
    <location>
        <begin position="38"/>
        <end position="70"/>
    </location>
</feature>
<gene>
    <name evidence="2" type="ORF">CANTADRAFT_48547</name>
</gene>